<dbReference type="AlphaFoldDB" id="A0A7C5R1L9"/>
<name>A0A7C5R1L9_9PROT</name>
<accession>A0A7C5R1L9</accession>
<dbReference type="Proteomes" id="UP000885830">
    <property type="component" value="Unassembled WGS sequence"/>
</dbReference>
<comment type="caution">
    <text evidence="1">The sequence shown here is derived from an EMBL/GenBank/DDBJ whole genome shotgun (WGS) entry which is preliminary data.</text>
</comment>
<protein>
    <submittedName>
        <fullName evidence="1">Uncharacterized protein</fullName>
    </submittedName>
</protein>
<evidence type="ECO:0000313" key="1">
    <source>
        <dbReference type="EMBL" id="HHL43723.1"/>
    </source>
</evidence>
<organism evidence="1">
    <name type="scientific">Hellea balneolensis</name>
    <dbReference type="NCBI Taxonomy" id="287478"/>
    <lineage>
        <taxon>Bacteria</taxon>
        <taxon>Pseudomonadati</taxon>
        <taxon>Pseudomonadota</taxon>
        <taxon>Alphaproteobacteria</taxon>
        <taxon>Maricaulales</taxon>
        <taxon>Robiginitomaculaceae</taxon>
        <taxon>Hellea</taxon>
    </lineage>
</organism>
<proteinExistence type="predicted"/>
<dbReference type="EMBL" id="DRMJ01000465">
    <property type="protein sequence ID" value="HHL43723.1"/>
    <property type="molecule type" value="Genomic_DNA"/>
</dbReference>
<gene>
    <name evidence="1" type="ORF">ENJ42_08900</name>
</gene>
<sequence length="125" mass="13640">MTVKNVAKCHSTYCFQTLSTSKLIEQKELENGDTQYVYQILRRQGSLLRSVAYGTGAVFTFGVSEVLNGPIEGALQNGKNMAAVANCNDEGECNRLVIFRGDKAPYVAYGHTKSELAAIEAKKAK</sequence>
<reference evidence="1" key="1">
    <citation type="journal article" date="2020" name="mSystems">
        <title>Genome- and Community-Level Interaction Insights into Carbon Utilization and Element Cycling Functions of Hydrothermarchaeota in Hydrothermal Sediment.</title>
        <authorList>
            <person name="Zhou Z."/>
            <person name="Liu Y."/>
            <person name="Xu W."/>
            <person name="Pan J."/>
            <person name="Luo Z.H."/>
            <person name="Li M."/>
        </authorList>
    </citation>
    <scope>NUCLEOTIDE SEQUENCE [LARGE SCALE GENOMIC DNA]</scope>
    <source>
        <strain evidence="1">HyVt-485</strain>
    </source>
</reference>